<accession>A0AAN8ZZT1</accession>
<feature type="region of interest" description="Disordered" evidence="5">
    <location>
        <begin position="1"/>
        <end position="31"/>
    </location>
</feature>
<dbReference type="Proteomes" id="UP001381693">
    <property type="component" value="Unassembled WGS sequence"/>
</dbReference>
<evidence type="ECO:0000259" key="6">
    <source>
        <dbReference type="PROSITE" id="PS51644"/>
    </source>
</evidence>
<keyword evidence="8" id="KW-1185">Reference proteome</keyword>
<keyword evidence="2" id="KW-0963">Cytoplasm</keyword>
<feature type="region of interest" description="Disordered" evidence="5">
    <location>
        <begin position="110"/>
        <end position="147"/>
    </location>
</feature>
<feature type="compositionally biased region" description="Basic and acidic residues" evidence="5">
    <location>
        <begin position="20"/>
        <end position="31"/>
    </location>
</feature>
<feature type="compositionally biased region" description="Polar residues" evidence="5">
    <location>
        <begin position="110"/>
        <end position="120"/>
    </location>
</feature>
<evidence type="ECO:0000256" key="4">
    <source>
        <dbReference type="ARBA" id="ARBA00022871"/>
    </source>
</evidence>
<dbReference type="SMART" id="SM00333">
    <property type="entry name" value="TUDOR"/>
    <property type="match status" value="2"/>
</dbReference>
<gene>
    <name evidence="7" type="ORF">SK128_014050</name>
</gene>
<evidence type="ECO:0000256" key="5">
    <source>
        <dbReference type="SAM" id="MobiDB-lite"/>
    </source>
</evidence>
<dbReference type="PANTHER" id="PTHR22948">
    <property type="entry name" value="TUDOR DOMAIN CONTAINING PROTEIN"/>
    <property type="match status" value="1"/>
</dbReference>
<dbReference type="Gene3D" id="2.40.50.90">
    <property type="match status" value="2"/>
</dbReference>
<dbReference type="AlphaFoldDB" id="A0AAN8ZZT1"/>
<proteinExistence type="predicted"/>
<evidence type="ECO:0000256" key="3">
    <source>
        <dbReference type="ARBA" id="ARBA00022737"/>
    </source>
</evidence>
<evidence type="ECO:0000256" key="1">
    <source>
        <dbReference type="ARBA" id="ARBA00004496"/>
    </source>
</evidence>
<dbReference type="InterPro" id="IPR025605">
    <property type="entry name" value="OST-HTH/LOTUS_dom"/>
</dbReference>
<keyword evidence="4" id="KW-0221">Differentiation</keyword>
<feature type="compositionally biased region" description="Low complexity" evidence="5">
    <location>
        <begin position="223"/>
        <end position="233"/>
    </location>
</feature>
<feature type="compositionally biased region" description="Low complexity" evidence="5">
    <location>
        <begin position="206"/>
        <end position="215"/>
    </location>
</feature>
<comment type="caution">
    <text evidence="7">The sequence shown here is derived from an EMBL/GenBank/DDBJ whole genome shotgun (WGS) entry which is preliminary data.</text>
</comment>
<organism evidence="7 8">
    <name type="scientific">Halocaridina rubra</name>
    <name type="common">Hawaiian red shrimp</name>
    <dbReference type="NCBI Taxonomy" id="373956"/>
    <lineage>
        <taxon>Eukaryota</taxon>
        <taxon>Metazoa</taxon>
        <taxon>Ecdysozoa</taxon>
        <taxon>Arthropoda</taxon>
        <taxon>Crustacea</taxon>
        <taxon>Multicrustacea</taxon>
        <taxon>Malacostraca</taxon>
        <taxon>Eumalacostraca</taxon>
        <taxon>Eucarida</taxon>
        <taxon>Decapoda</taxon>
        <taxon>Pleocyemata</taxon>
        <taxon>Caridea</taxon>
        <taxon>Atyoidea</taxon>
        <taxon>Atyidae</taxon>
        <taxon>Halocaridina</taxon>
    </lineage>
</organism>
<feature type="region of interest" description="Disordered" evidence="5">
    <location>
        <begin position="246"/>
        <end position="268"/>
    </location>
</feature>
<sequence length="1181" mass="133278">MASNKAPMTEKATKAPTAEKTSRAPADEHKDQLEEVLKSLKSIISSCGGECQAESLQNDYKELTGAPVPYRRYNHATLGSFLQGYPEVFVCSNKGGKLFVRLKDDKASSHISKLAQQQKQSSRKTKVSAKPGRRPGPSSWTPAQGMRHIRRGIDQNWREPLKSMPVIGHPAPRQRNFNNTKSLASGKPTVFPPRSGAPPRRPTKSPPLTKSKLPPSNKPKSPPLNNNLKQQPPHSATFKVSATNVVKTPSPGISDPTPLISSRPPLLPTPSTPPLYPLPVNPLPKVNLSALYYNDGNFNFPRAIRDNQEKQYAPYFEVPPRFKRCDSQPAAKTYKQKLEEELKKRDYKQDIVFRSLPCGKKKQHWVSLVYINNVPVSSYPQEFAQAQEAEEEAARKALEVLASQEDTTLPVTRDLMLSMDRVKKILTTETSGLVWLEHVQDLYKKEYKELLPDNWALEVQEYNNAHNSSISILVDNPVLNRWTVQMKEQVPQLPDTYLAQHINQLRLDNTTESTTQLYDTIVKQFYNDMNPAQSEDCQIQNQMNSEKENGVSLVADELGDNLIENAEPLPTLPSLELPMSNYWDIYVTNIDDINTISFRLLGDSYNNAYDDLVTEMELHYMEEKNQSPVLHPKVGGIYVAAYDESWCRVRVIKINGDEVLVYFLDHGDQETLSITLLHELHEKFSVLPAQCVRCSLAGLEYAVRDQSALSLLEQLAFGQTLVAQVVSRDDSVSLIVYNTSTDEDVNINEKVSELIEKNFIEPTLPSVGGVAEVYLLHATSNGDIYVQIETETYKILQNLLEIARSRTEEMLGKDAEIDISRLYLARFSEDGEWFRGVPRGQVDPDGKAVLCRLHNVPPFDGLQWTNRACQRLIELNSEESPLLLKVHANGTDGSPSLVELFKRLHPKNELVSINATLSMDESLFNRSDGDSNNNSLQKEVVLSPTRMRNRVAPSSDSNTGASPRGTSLLHISKRYKQPDSLLPIEFPSVGEFFDVYVTYAASPSNFAVQSWKMSHKVSVMMGEMETYYCNPNNHQINTDVKAERYYAIRHTDGFWYRTYVTTIVNGMITGLFVDFGDCFVTTEDCVQPLPSVFRSLPCQAMKAKLSGVVAANLDWSPEDSYRFKELVEYRELVSVVTSIERETDTDELVLYLRLVDTSDPKVDVYIDNILIQENRARKLEL</sequence>
<feature type="compositionally biased region" description="Basic residues" evidence="5">
    <location>
        <begin position="121"/>
        <end position="133"/>
    </location>
</feature>
<comment type="subcellular location">
    <subcellularLocation>
        <location evidence="1">Cytoplasm</location>
    </subcellularLocation>
</comment>
<dbReference type="Gene3D" id="2.30.30.140">
    <property type="match status" value="2"/>
</dbReference>
<dbReference type="Pfam" id="PF00567">
    <property type="entry name" value="TUDOR"/>
    <property type="match status" value="2"/>
</dbReference>
<protein>
    <recommendedName>
        <fullName evidence="6">HTH OST-type domain-containing protein</fullName>
    </recommendedName>
</protein>
<name>A0AAN8ZZT1_HALRR</name>
<dbReference type="InterPro" id="IPR002999">
    <property type="entry name" value="Tudor"/>
</dbReference>
<reference evidence="7 8" key="1">
    <citation type="submission" date="2023-11" db="EMBL/GenBank/DDBJ databases">
        <title>Halocaridina rubra genome assembly.</title>
        <authorList>
            <person name="Smith C."/>
        </authorList>
    </citation>
    <scope>NUCLEOTIDE SEQUENCE [LARGE SCALE GENOMIC DNA]</scope>
    <source>
        <strain evidence="7">EP-1</strain>
        <tissue evidence="7">Whole</tissue>
    </source>
</reference>
<evidence type="ECO:0000313" key="7">
    <source>
        <dbReference type="EMBL" id="KAK7069833.1"/>
    </source>
</evidence>
<dbReference type="PANTHER" id="PTHR22948:SF29">
    <property type="entry name" value="FI02030P-RELATED"/>
    <property type="match status" value="1"/>
</dbReference>
<dbReference type="InterPro" id="IPR041966">
    <property type="entry name" value="LOTUS-like"/>
</dbReference>
<dbReference type="GO" id="GO:0005737">
    <property type="term" value="C:cytoplasm"/>
    <property type="evidence" value="ECO:0007669"/>
    <property type="project" value="UniProtKB-SubCell"/>
</dbReference>
<dbReference type="GO" id="GO:0007283">
    <property type="term" value="P:spermatogenesis"/>
    <property type="evidence" value="ECO:0007669"/>
    <property type="project" value="UniProtKB-KW"/>
</dbReference>
<dbReference type="PROSITE" id="PS51644">
    <property type="entry name" value="HTH_OST"/>
    <property type="match status" value="1"/>
</dbReference>
<dbReference type="InterPro" id="IPR050621">
    <property type="entry name" value="Tudor_domain_containing"/>
</dbReference>
<feature type="domain" description="HTH OST-type" evidence="6">
    <location>
        <begin position="32"/>
        <end position="104"/>
    </location>
</feature>
<feature type="region of interest" description="Disordered" evidence="5">
    <location>
        <begin position="924"/>
        <end position="966"/>
    </location>
</feature>
<dbReference type="CDD" id="cd09972">
    <property type="entry name" value="LOTUS_TDRD_OSKAR"/>
    <property type="match status" value="1"/>
</dbReference>
<dbReference type="Gene3D" id="3.30.420.610">
    <property type="entry name" value="LOTUS domain-like"/>
    <property type="match status" value="1"/>
</dbReference>
<feature type="compositionally biased region" description="Polar residues" evidence="5">
    <location>
        <begin position="952"/>
        <end position="965"/>
    </location>
</feature>
<dbReference type="Pfam" id="PF12872">
    <property type="entry name" value="OST-HTH"/>
    <property type="match status" value="1"/>
</dbReference>
<dbReference type="InterPro" id="IPR035437">
    <property type="entry name" value="SNase_OB-fold_sf"/>
</dbReference>
<evidence type="ECO:0000256" key="2">
    <source>
        <dbReference type="ARBA" id="ARBA00022490"/>
    </source>
</evidence>
<dbReference type="SUPFAM" id="SSF63748">
    <property type="entry name" value="Tudor/PWWP/MBT"/>
    <property type="match status" value="2"/>
</dbReference>
<dbReference type="EMBL" id="JAXCGZ010015774">
    <property type="protein sequence ID" value="KAK7069833.1"/>
    <property type="molecule type" value="Genomic_DNA"/>
</dbReference>
<keyword evidence="3" id="KW-0677">Repeat</keyword>
<dbReference type="GO" id="GO:0030154">
    <property type="term" value="P:cell differentiation"/>
    <property type="evidence" value="ECO:0007669"/>
    <property type="project" value="UniProtKB-ARBA"/>
</dbReference>
<keyword evidence="4" id="KW-0744">Spermatogenesis</keyword>
<evidence type="ECO:0000313" key="8">
    <source>
        <dbReference type="Proteomes" id="UP001381693"/>
    </source>
</evidence>
<feature type="region of interest" description="Disordered" evidence="5">
    <location>
        <begin position="163"/>
        <end position="234"/>
    </location>
</feature>